<gene>
    <name evidence="2" type="ORF">AQJ30_03605</name>
</gene>
<dbReference type="STRING" id="68231.AQJ30_03605"/>
<feature type="region of interest" description="Disordered" evidence="1">
    <location>
        <begin position="1"/>
        <end position="59"/>
    </location>
</feature>
<evidence type="ECO:0000256" key="1">
    <source>
        <dbReference type="SAM" id="MobiDB-lite"/>
    </source>
</evidence>
<accession>A0A101R3H7</accession>
<sequence length="143" mass="13983">MPSNGQGTPDQQQPGEDTGGTGGGSVSIGSMSGGSVATGSHGTATSYNTTGAGPDPRHAELLEAIRQLREDLPATADRSDEDAALDRELADAEAEIVGAGSASSGRLTRLLGGVRGWLGSQAAAVGAVASATAVVQGIAQLLG</sequence>
<reference evidence="2 3" key="1">
    <citation type="submission" date="2015-10" db="EMBL/GenBank/DDBJ databases">
        <title>Draft genome sequence of Streptomyces longwoodensis DSM 41677, type strain for the species Streptomyces longwoodensis.</title>
        <authorList>
            <person name="Ruckert C."/>
            <person name="Winkler A."/>
            <person name="Kalinowski J."/>
            <person name="Kampfer P."/>
            <person name="Glaeser S."/>
        </authorList>
    </citation>
    <scope>NUCLEOTIDE SEQUENCE [LARGE SCALE GENOMIC DNA]</scope>
    <source>
        <strain evidence="2 3">DSM 41677</strain>
    </source>
</reference>
<protein>
    <submittedName>
        <fullName evidence="2">Uncharacterized protein</fullName>
    </submittedName>
</protein>
<feature type="compositionally biased region" description="Gly residues" evidence="1">
    <location>
        <begin position="17"/>
        <end position="26"/>
    </location>
</feature>
<feature type="compositionally biased region" description="Polar residues" evidence="1">
    <location>
        <begin position="1"/>
        <end position="15"/>
    </location>
</feature>
<dbReference type="EMBL" id="LMWS01000005">
    <property type="protein sequence ID" value="KUN40988.1"/>
    <property type="molecule type" value="Genomic_DNA"/>
</dbReference>
<comment type="caution">
    <text evidence="2">The sequence shown here is derived from an EMBL/GenBank/DDBJ whole genome shotgun (WGS) entry which is preliminary data.</text>
</comment>
<dbReference type="Proteomes" id="UP000053271">
    <property type="component" value="Unassembled WGS sequence"/>
</dbReference>
<dbReference type="GeneID" id="91423710"/>
<dbReference type="RefSeq" id="WP_245726790.1">
    <property type="nucleotide sequence ID" value="NZ_JBEYIZ010000051.1"/>
</dbReference>
<feature type="compositionally biased region" description="Polar residues" evidence="1">
    <location>
        <begin position="37"/>
        <end position="51"/>
    </location>
</feature>
<evidence type="ECO:0000313" key="2">
    <source>
        <dbReference type="EMBL" id="KUN40988.1"/>
    </source>
</evidence>
<keyword evidence="3" id="KW-1185">Reference proteome</keyword>
<proteinExistence type="predicted"/>
<organism evidence="2 3">
    <name type="scientific">Streptomyces longwoodensis</name>
    <dbReference type="NCBI Taxonomy" id="68231"/>
    <lineage>
        <taxon>Bacteria</taxon>
        <taxon>Bacillati</taxon>
        <taxon>Actinomycetota</taxon>
        <taxon>Actinomycetes</taxon>
        <taxon>Kitasatosporales</taxon>
        <taxon>Streptomycetaceae</taxon>
        <taxon>Streptomyces</taxon>
    </lineage>
</organism>
<evidence type="ECO:0000313" key="3">
    <source>
        <dbReference type="Proteomes" id="UP000053271"/>
    </source>
</evidence>
<name>A0A101R3H7_9ACTN</name>
<dbReference type="AlphaFoldDB" id="A0A101R3H7"/>